<reference evidence="1" key="1">
    <citation type="journal article" date="2015" name="Nature">
        <title>Complex archaea that bridge the gap between prokaryotes and eukaryotes.</title>
        <authorList>
            <person name="Spang A."/>
            <person name="Saw J.H."/>
            <person name="Jorgensen S.L."/>
            <person name="Zaremba-Niedzwiedzka K."/>
            <person name="Martijn J."/>
            <person name="Lind A.E."/>
            <person name="van Eijk R."/>
            <person name="Schleper C."/>
            <person name="Guy L."/>
            <person name="Ettema T.J."/>
        </authorList>
    </citation>
    <scope>NUCLEOTIDE SEQUENCE</scope>
</reference>
<proteinExistence type="predicted"/>
<organism evidence="1">
    <name type="scientific">marine sediment metagenome</name>
    <dbReference type="NCBI Taxonomy" id="412755"/>
    <lineage>
        <taxon>unclassified sequences</taxon>
        <taxon>metagenomes</taxon>
        <taxon>ecological metagenomes</taxon>
    </lineage>
</organism>
<comment type="caution">
    <text evidence="1">The sequence shown here is derived from an EMBL/GenBank/DDBJ whole genome shotgun (WGS) entry which is preliminary data.</text>
</comment>
<dbReference type="EMBL" id="LAZR01007625">
    <property type="protein sequence ID" value="KKM84031.1"/>
    <property type="molecule type" value="Genomic_DNA"/>
</dbReference>
<name>A0A0F9L9I4_9ZZZZ</name>
<protein>
    <submittedName>
        <fullName evidence="1">Uncharacterized protein</fullName>
    </submittedName>
</protein>
<accession>A0A0F9L9I4</accession>
<sequence length="98" mass="10926">MPIFDSTPQAIPVNQGSGNSLLRIVSGSELTRKEDEASLARQQAKEQADALVEDQLASHIRARMTDMRNFRNAEGISERLLNALRTYKGMYSTSKLTE</sequence>
<gene>
    <name evidence="1" type="ORF">LCGC14_1303240</name>
</gene>
<dbReference type="AlphaFoldDB" id="A0A0F9L9I4"/>
<evidence type="ECO:0000313" key="1">
    <source>
        <dbReference type="EMBL" id="KKM84031.1"/>
    </source>
</evidence>
<feature type="non-terminal residue" evidence="1">
    <location>
        <position position="98"/>
    </location>
</feature>